<evidence type="ECO:0000313" key="3">
    <source>
        <dbReference type="EMBL" id="EYT49899.1"/>
    </source>
</evidence>
<dbReference type="PROSITE" id="PS00061">
    <property type="entry name" value="ADH_SHORT"/>
    <property type="match status" value="1"/>
</dbReference>
<dbReference type="PANTHER" id="PTHR44196">
    <property type="entry name" value="DEHYDROGENASE/REDUCTASE SDR FAMILY MEMBER 7B"/>
    <property type="match status" value="1"/>
</dbReference>
<dbReference type="STRING" id="1249481.D641_0105950"/>
<dbReference type="InterPro" id="IPR020904">
    <property type="entry name" value="Sc_DH/Rdtase_CS"/>
</dbReference>
<dbReference type="SUPFAM" id="SSF51735">
    <property type="entry name" value="NAD(P)-binding Rossmann-fold domains"/>
    <property type="match status" value="1"/>
</dbReference>
<evidence type="ECO:0000256" key="2">
    <source>
        <dbReference type="ARBA" id="ARBA00023002"/>
    </source>
</evidence>
<dbReference type="OrthoDB" id="9810734at2"/>
<dbReference type="HOGENOM" id="CLU_010194_2_1_11"/>
<keyword evidence="2" id="KW-0560">Oxidoreductase</keyword>
<dbReference type="Pfam" id="PF00106">
    <property type="entry name" value="adh_short"/>
    <property type="match status" value="1"/>
</dbReference>
<dbReference type="GO" id="GO:0016491">
    <property type="term" value="F:oxidoreductase activity"/>
    <property type="evidence" value="ECO:0007669"/>
    <property type="project" value="UniProtKB-KW"/>
</dbReference>
<dbReference type="EMBL" id="AORC01000006">
    <property type="protein sequence ID" value="EYT49899.1"/>
    <property type="molecule type" value="Genomic_DNA"/>
</dbReference>
<proteinExistence type="inferred from homology"/>
<comment type="caution">
    <text evidence="3">The sequence shown here is derived from an EMBL/GenBank/DDBJ whole genome shotgun (WGS) entry which is preliminary data.</text>
</comment>
<dbReference type="PANTHER" id="PTHR44196:SF1">
    <property type="entry name" value="DEHYDROGENASE_REDUCTASE SDR FAMILY MEMBER 7B"/>
    <property type="match status" value="1"/>
</dbReference>
<dbReference type="AlphaFoldDB" id="A0A022KZ13"/>
<protein>
    <submittedName>
        <fullName evidence="3">Short-chain dehydrogenase</fullName>
    </submittedName>
</protein>
<accession>A0A022KZ13</accession>
<organism evidence="3 4">
    <name type="scientific">Brachybacterium muris UCD-AY4</name>
    <dbReference type="NCBI Taxonomy" id="1249481"/>
    <lineage>
        <taxon>Bacteria</taxon>
        <taxon>Bacillati</taxon>
        <taxon>Actinomycetota</taxon>
        <taxon>Actinomycetes</taxon>
        <taxon>Micrococcales</taxon>
        <taxon>Dermabacteraceae</taxon>
        <taxon>Brachybacterium</taxon>
    </lineage>
</organism>
<evidence type="ECO:0000256" key="1">
    <source>
        <dbReference type="ARBA" id="ARBA00006484"/>
    </source>
</evidence>
<dbReference type="CDD" id="cd05233">
    <property type="entry name" value="SDR_c"/>
    <property type="match status" value="1"/>
</dbReference>
<evidence type="ECO:0000313" key="4">
    <source>
        <dbReference type="Proteomes" id="UP000019754"/>
    </source>
</evidence>
<gene>
    <name evidence="3" type="ORF">D641_0105950</name>
</gene>
<dbReference type="RefSeq" id="WP_017822894.1">
    <property type="nucleotide sequence ID" value="NZ_AORC01000006.1"/>
</dbReference>
<dbReference type="PRINTS" id="PR00081">
    <property type="entry name" value="GDHRDH"/>
</dbReference>
<dbReference type="InterPro" id="IPR002347">
    <property type="entry name" value="SDR_fam"/>
</dbReference>
<sequence>MIVLTGATGGIGAALALRLASRGEHLVLTARDHDRLEQLAGQVHAAGGTASVHPCDMRDQEAVTDLVRQVLAEGVPDAVVVLAGHSIRRRLAASFGRPHDLVRLAGTNMLGPATLILGLLEPMCARGSGRVVAVTSAATRIPTPGWAAYAATKSGLDTWLRALRPEAAARGVGMSIVEMPLVATAMAAPTYGASPRGAMTPDQGAAMVLRGLNSRRTLVSPPWVRAGAVLSQAAPTTAARLAGVGGDVAARLLRRDRPARPAGRGRA</sequence>
<reference evidence="3 4" key="1">
    <citation type="journal article" date="2013" name="Genome Announc.">
        <title>Draft genome sequence of an Actinobacterium, Brachybacterium muris strain UCD-AY4.</title>
        <authorList>
            <person name="Lo J.R."/>
            <person name="Lang J.M."/>
            <person name="Darling A.E."/>
            <person name="Eisen J.A."/>
            <person name="Coil D.A."/>
        </authorList>
    </citation>
    <scope>NUCLEOTIDE SEQUENCE [LARGE SCALE GENOMIC DNA]</scope>
    <source>
        <strain evidence="3 4">UCD-AY4</strain>
    </source>
</reference>
<keyword evidence="4" id="KW-1185">Reference proteome</keyword>
<dbReference type="Proteomes" id="UP000019754">
    <property type="component" value="Unassembled WGS sequence"/>
</dbReference>
<dbReference type="GO" id="GO:0016020">
    <property type="term" value="C:membrane"/>
    <property type="evidence" value="ECO:0007669"/>
    <property type="project" value="TreeGrafter"/>
</dbReference>
<dbReference type="InterPro" id="IPR036291">
    <property type="entry name" value="NAD(P)-bd_dom_sf"/>
</dbReference>
<dbReference type="Gene3D" id="3.40.50.720">
    <property type="entry name" value="NAD(P)-binding Rossmann-like Domain"/>
    <property type="match status" value="1"/>
</dbReference>
<name>A0A022KZ13_9MICO</name>
<comment type="similarity">
    <text evidence="1">Belongs to the short-chain dehydrogenases/reductases (SDR) family.</text>
</comment>